<dbReference type="InterPro" id="IPR016580">
    <property type="entry name" value="HUS1"/>
</dbReference>
<dbReference type="GO" id="GO:0044778">
    <property type="term" value="P:meiotic DNA integrity checkpoint signaling"/>
    <property type="evidence" value="ECO:0007669"/>
    <property type="project" value="TreeGrafter"/>
</dbReference>
<dbReference type="AlphaFoldDB" id="A0A9C7Q710"/>
<accession>A0A9C7Q710</accession>
<evidence type="ECO:0000313" key="7">
    <source>
        <dbReference type="Proteomes" id="UP001061958"/>
    </source>
</evidence>
<dbReference type="PIRSF" id="PIRSF011312">
    <property type="entry name" value="Cell_cycle_HUS1"/>
    <property type="match status" value="1"/>
</dbReference>
<name>A0A9C7Q710_9RHOD</name>
<dbReference type="GO" id="GO:0005730">
    <property type="term" value="C:nucleolus"/>
    <property type="evidence" value="ECO:0007669"/>
    <property type="project" value="InterPro"/>
</dbReference>
<dbReference type="PANTHER" id="PTHR12900:SF0">
    <property type="entry name" value="CHECKPOINT PROTEIN"/>
    <property type="match status" value="1"/>
</dbReference>
<dbReference type="GO" id="GO:0033314">
    <property type="term" value="P:mitotic DNA replication checkpoint signaling"/>
    <property type="evidence" value="ECO:0007669"/>
    <property type="project" value="TreeGrafter"/>
</dbReference>
<evidence type="ECO:0000256" key="2">
    <source>
        <dbReference type="ARBA" id="ARBA00005563"/>
    </source>
</evidence>
<protein>
    <recommendedName>
        <fullName evidence="4">Checkpoint protein</fullName>
    </recommendedName>
</protein>
<reference evidence="6" key="1">
    <citation type="journal article" date="2022" name="Proc. Natl. Acad. Sci. U.S.A.">
        <title>Life cycle and functional genomics of the unicellular red alga Galdieria for elucidating algal and plant evolution and industrial use.</title>
        <authorList>
            <person name="Hirooka S."/>
            <person name="Itabashi T."/>
            <person name="Ichinose T.M."/>
            <person name="Onuma R."/>
            <person name="Fujiwara T."/>
            <person name="Yamashita S."/>
            <person name="Jong L.W."/>
            <person name="Tomita R."/>
            <person name="Iwane A.H."/>
            <person name="Miyagishima S.Y."/>
        </authorList>
    </citation>
    <scope>NUCLEOTIDE SEQUENCE</scope>
    <source>
        <strain evidence="6">NBRC 102759</strain>
    </source>
</reference>
<keyword evidence="7" id="KW-1185">Reference proteome</keyword>
<gene>
    <name evidence="6" type="ORF">GpartN1_g7753.t1</name>
</gene>
<dbReference type="GO" id="GO:0030896">
    <property type="term" value="C:checkpoint clamp complex"/>
    <property type="evidence" value="ECO:0007669"/>
    <property type="project" value="InterPro"/>
</dbReference>
<feature type="signal peptide" evidence="5">
    <location>
        <begin position="1"/>
        <end position="16"/>
    </location>
</feature>
<evidence type="ECO:0000313" key="6">
    <source>
        <dbReference type="EMBL" id="GJQ15962.1"/>
    </source>
</evidence>
<evidence type="ECO:0000256" key="1">
    <source>
        <dbReference type="ARBA" id="ARBA00004123"/>
    </source>
</evidence>
<proteinExistence type="inferred from homology"/>
<dbReference type="GO" id="GO:0035861">
    <property type="term" value="C:site of double-strand break"/>
    <property type="evidence" value="ECO:0007669"/>
    <property type="project" value="TreeGrafter"/>
</dbReference>
<dbReference type="GO" id="GO:0000724">
    <property type="term" value="P:double-strand break repair via homologous recombination"/>
    <property type="evidence" value="ECO:0007669"/>
    <property type="project" value="TreeGrafter"/>
</dbReference>
<dbReference type="InterPro" id="IPR007150">
    <property type="entry name" value="HUS1/Mec3"/>
</dbReference>
<dbReference type="GO" id="GO:0031573">
    <property type="term" value="P:mitotic intra-S DNA damage checkpoint signaling"/>
    <property type="evidence" value="ECO:0007669"/>
    <property type="project" value="TreeGrafter"/>
</dbReference>
<evidence type="ECO:0000256" key="4">
    <source>
        <dbReference type="PIRNR" id="PIRNR011312"/>
    </source>
</evidence>
<dbReference type="GO" id="GO:0006289">
    <property type="term" value="P:nucleotide-excision repair"/>
    <property type="evidence" value="ECO:0007669"/>
    <property type="project" value="TreeGrafter"/>
</dbReference>
<dbReference type="Proteomes" id="UP001061958">
    <property type="component" value="Unassembled WGS sequence"/>
</dbReference>
<comment type="subcellular location">
    <subcellularLocation>
        <location evidence="1">Nucleus</location>
    </subcellularLocation>
</comment>
<evidence type="ECO:0000256" key="5">
    <source>
        <dbReference type="SAM" id="SignalP"/>
    </source>
</evidence>
<evidence type="ECO:0000256" key="3">
    <source>
        <dbReference type="ARBA" id="ARBA00023242"/>
    </source>
</evidence>
<dbReference type="EMBL" id="BQMJ01000078">
    <property type="protein sequence ID" value="GJQ15962.1"/>
    <property type="molecule type" value="Genomic_DNA"/>
</dbReference>
<organism evidence="6 7">
    <name type="scientific">Galdieria partita</name>
    <dbReference type="NCBI Taxonomy" id="83374"/>
    <lineage>
        <taxon>Eukaryota</taxon>
        <taxon>Rhodophyta</taxon>
        <taxon>Bangiophyceae</taxon>
        <taxon>Galdieriales</taxon>
        <taxon>Galdieriaceae</taxon>
        <taxon>Galdieria</taxon>
    </lineage>
</organism>
<dbReference type="Gene3D" id="3.70.10.10">
    <property type="match status" value="1"/>
</dbReference>
<reference evidence="6" key="2">
    <citation type="submission" date="2022-01" db="EMBL/GenBank/DDBJ databases">
        <authorList>
            <person name="Hirooka S."/>
            <person name="Miyagishima S.Y."/>
        </authorList>
    </citation>
    <scope>NUCLEOTIDE SEQUENCE</scope>
    <source>
        <strain evidence="6">NBRC 102759</strain>
    </source>
</reference>
<comment type="caution">
    <text evidence="6">The sequence shown here is derived from an EMBL/GenBank/DDBJ whole genome shotgun (WGS) entry which is preliminary data.</text>
</comment>
<dbReference type="Pfam" id="PF04005">
    <property type="entry name" value="Hus1"/>
    <property type="match status" value="1"/>
</dbReference>
<keyword evidence="3" id="KW-0539">Nucleus</keyword>
<keyword evidence="5" id="KW-0732">Signal</keyword>
<dbReference type="OrthoDB" id="337750at2759"/>
<sequence>MKFRTLLVVNRVVVLARILSVLQKVDKTAFLILCPEAEEEIRLVTKADALNGLYSTALIKKYEFFEDYRIESKYHNLIGLEFQLSAFEDAIRASSNAAGVIMKLSKKEQACITFHIQTLTSNIIQDVPVRVITPAQIEELAEPSLPPCSGVVLSPLQKIAILIEKFRHVSQPIQITIRSSNSADLYFKCQSETLEVETCIKGLKIVTLNSEESTSQIEQSTNASVDGRHLSKALFAACLIPQRAFCFIFSNLLLLHIELSGVDISYYIPVILQ</sequence>
<dbReference type="GO" id="GO:0000723">
    <property type="term" value="P:telomere maintenance"/>
    <property type="evidence" value="ECO:0007669"/>
    <property type="project" value="TreeGrafter"/>
</dbReference>
<comment type="similarity">
    <text evidence="2 4">Belongs to the HUS1 family.</text>
</comment>
<feature type="chain" id="PRO_5039117835" description="Checkpoint protein" evidence="5">
    <location>
        <begin position="17"/>
        <end position="273"/>
    </location>
</feature>
<dbReference type="PANTHER" id="PTHR12900">
    <property type="entry name" value="MITOTIC AND DNA DAMAGE CHECKPOINT PROTEIN HUS1"/>
    <property type="match status" value="1"/>
</dbReference>